<dbReference type="AlphaFoldDB" id="A0A915E1F0"/>
<dbReference type="Proteomes" id="UP000887574">
    <property type="component" value="Unplaced"/>
</dbReference>
<name>A0A915E1F0_9BILA</name>
<reference evidence="2" key="1">
    <citation type="submission" date="2022-11" db="UniProtKB">
        <authorList>
            <consortium name="WormBaseParasite"/>
        </authorList>
    </citation>
    <scope>IDENTIFICATION</scope>
</reference>
<evidence type="ECO:0000313" key="1">
    <source>
        <dbReference type="Proteomes" id="UP000887574"/>
    </source>
</evidence>
<protein>
    <submittedName>
        <fullName evidence="2">Uncharacterized protein</fullName>
    </submittedName>
</protein>
<proteinExistence type="predicted"/>
<organism evidence="1 2">
    <name type="scientific">Ditylenchus dipsaci</name>
    <dbReference type="NCBI Taxonomy" id="166011"/>
    <lineage>
        <taxon>Eukaryota</taxon>
        <taxon>Metazoa</taxon>
        <taxon>Ecdysozoa</taxon>
        <taxon>Nematoda</taxon>
        <taxon>Chromadorea</taxon>
        <taxon>Rhabditida</taxon>
        <taxon>Tylenchina</taxon>
        <taxon>Tylenchomorpha</taxon>
        <taxon>Sphaerularioidea</taxon>
        <taxon>Anguinidae</taxon>
        <taxon>Anguininae</taxon>
        <taxon>Ditylenchus</taxon>
    </lineage>
</organism>
<evidence type="ECO:0000313" key="2">
    <source>
        <dbReference type="WBParaSite" id="jg25176"/>
    </source>
</evidence>
<sequence length="215" mass="24130">MQREGAGCTTAKDRLKIVRQSIKGMVDGNIPHSLFTSHSHMLGLRYSRSCICCLLWTLILFITVCLQEVNGGPVKRSKRAQSKEWLIKLALTRCKIPSSCWNSVERSLTEDKQVSVCQHMDFYVMMDCLDQIVLSRTNATDLNAKTGSVCCETISDVSISCQVACRSALYAPTLTHEKKKNRIRSICDPTGTEGDGKVLNCLDTTSDWLREKYKL</sequence>
<accession>A0A915E1F0</accession>
<dbReference type="WBParaSite" id="jg25176">
    <property type="protein sequence ID" value="jg25176"/>
    <property type="gene ID" value="jg25176"/>
</dbReference>
<keyword evidence="1" id="KW-1185">Reference proteome</keyword>